<feature type="transmembrane region" description="Helical" evidence="1">
    <location>
        <begin position="154"/>
        <end position="182"/>
    </location>
</feature>
<dbReference type="EMBL" id="QPJD01000002">
    <property type="protein sequence ID" value="RCW51031.1"/>
    <property type="molecule type" value="Genomic_DNA"/>
</dbReference>
<dbReference type="OrthoDB" id="1680238at2"/>
<accession>A0A368W9A9</accession>
<feature type="transmembrane region" description="Helical" evidence="1">
    <location>
        <begin position="31"/>
        <end position="53"/>
    </location>
</feature>
<keyword evidence="1" id="KW-0812">Transmembrane</keyword>
<keyword evidence="1" id="KW-0472">Membrane</keyword>
<proteinExistence type="predicted"/>
<gene>
    <name evidence="2" type="ORF">DFP97_102223</name>
</gene>
<dbReference type="Proteomes" id="UP000252415">
    <property type="component" value="Unassembled WGS sequence"/>
</dbReference>
<feature type="transmembrane region" description="Helical" evidence="1">
    <location>
        <begin position="227"/>
        <end position="250"/>
    </location>
</feature>
<evidence type="ECO:0000313" key="3">
    <source>
        <dbReference type="Proteomes" id="UP000252415"/>
    </source>
</evidence>
<evidence type="ECO:0000313" key="2">
    <source>
        <dbReference type="EMBL" id="RCW51031.1"/>
    </source>
</evidence>
<feature type="transmembrane region" description="Helical" evidence="1">
    <location>
        <begin position="123"/>
        <end position="142"/>
    </location>
</feature>
<feature type="transmembrane region" description="Helical" evidence="1">
    <location>
        <begin position="73"/>
        <end position="92"/>
    </location>
</feature>
<reference evidence="2 3" key="1">
    <citation type="submission" date="2018-07" db="EMBL/GenBank/DDBJ databases">
        <title>Genomic Encyclopedia of Type Strains, Phase III (KMG-III): the genomes of soil and plant-associated and newly described type strains.</title>
        <authorList>
            <person name="Whitman W."/>
        </authorList>
    </citation>
    <scope>NUCLEOTIDE SEQUENCE [LARGE SCALE GENOMIC DNA]</scope>
    <source>
        <strain evidence="2 3">CECT 7506</strain>
    </source>
</reference>
<feature type="transmembrane region" description="Helical" evidence="1">
    <location>
        <begin position="256"/>
        <end position="273"/>
    </location>
</feature>
<sequence>MDFNSYWYLGLAILSLLLLVYICLKKRSVRSLLLFFTIVGIGYVIEAVIYILMGSYQYYPKFIAHEPYYDSNMGAIVSNALALPSVATFIAAFRLRWMWLIFFTCLIVGIEWLFLNLNIYSHNWWRLGYTAFGLPVFFALARKMYPLVLQPLKGFFHFLILLLIIGAITGTMNILPIMFFYNRYYRPGWYAGQAHDTTAFSTVYYMCASLLLVVIVKLHWKYKWMKYALIAAVVTIVTIILQAEGILYSLVWWDPIYYVLLPLVVLFIAEAVSRRLSMGLESRKN</sequence>
<feature type="transmembrane region" description="Helical" evidence="1">
    <location>
        <begin position="6"/>
        <end position="24"/>
    </location>
</feature>
<feature type="transmembrane region" description="Helical" evidence="1">
    <location>
        <begin position="202"/>
        <end position="220"/>
    </location>
</feature>
<keyword evidence="1" id="KW-1133">Transmembrane helix</keyword>
<name>A0A368W9A9_9BACL</name>
<organism evidence="2 3">
    <name type="scientific">Paenibacillus prosopidis</name>
    <dbReference type="NCBI Taxonomy" id="630520"/>
    <lineage>
        <taxon>Bacteria</taxon>
        <taxon>Bacillati</taxon>
        <taxon>Bacillota</taxon>
        <taxon>Bacilli</taxon>
        <taxon>Bacillales</taxon>
        <taxon>Paenibacillaceae</taxon>
        <taxon>Paenibacillus</taxon>
    </lineage>
</organism>
<protein>
    <submittedName>
        <fullName evidence="2">Uncharacterized protein</fullName>
    </submittedName>
</protein>
<dbReference type="AlphaFoldDB" id="A0A368W9A9"/>
<evidence type="ECO:0000256" key="1">
    <source>
        <dbReference type="SAM" id="Phobius"/>
    </source>
</evidence>
<keyword evidence="3" id="KW-1185">Reference proteome</keyword>
<dbReference type="RefSeq" id="WP_114378532.1">
    <property type="nucleotide sequence ID" value="NZ_QPJD01000002.1"/>
</dbReference>
<comment type="caution">
    <text evidence="2">The sequence shown here is derived from an EMBL/GenBank/DDBJ whole genome shotgun (WGS) entry which is preliminary data.</text>
</comment>
<feature type="transmembrane region" description="Helical" evidence="1">
    <location>
        <begin position="99"/>
        <end position="117"/>
    </location>
</feature>